<dbReference type="Pfam" id="PF20684">
    <property type="entry name" value="Fung_rhodopsin"/>
    <property type="match status" value="1"/>
</dbReference>
<evidence type="ECO:0000313" key="8">
    <source>
        <dbReference type="EMBL" id="RPB09545.1"/>
    </source>
</evidence>
<comment type="subcellular location">
    <subcellularLocation>
        <location evidence="1">Membrane</location>
        <topology evidence="1">Multi-pass membrane protein</topology>
    </subcellularLocation>
</comment>
<gene>
    <name evidence="8" type="ORF">P167DRAFT_510526</name>
</gene>
<keyword evidence="4 6" id="KW-0472">Membrane</keyword>
<feature type="domain" description="Rhodopsin" evidence="7">
    <location>
        <begin position="19"/>
        <end position="257"/>
    </location>
</feature>
<dbReference type="InParanoid" id="A0A3N4KUU0"/>
<accession>A0A3N4KUU0</accession>
<evidence type="ECO:0000256" key="5">
    <source>
        <dbReference type="ARBA" id="ARBA00038359"/>
    </source>
</evidence>
<evidence type="ECO:0000259" key="7">
    <source>
        <dbReference type="Pfam" id="PF20684"/>
    </source>
</evidence>
<dbReference type="EMBL" id="ML119151">
    <property type="protein sequence ID" value="RPB09545.1"/>
    <property type="molecule type" value="Genomic_DNA"/>
</dbReference>
<organism evidence="8 9">
    <name type="scientific">Morchella conica CCBAS932</name>
    <dbReference type="NCBI Taxonomy" id="1392247"/>
    <lineage>
        <taxon>Eukaryota</taxon>
        <taxon>Fungi</taxon>
        <taxon>Dikarya</taxon>
        <taxon>Ascomycota</taxon>
        <taxon>Pezizomycotina</taxon>
        <taxon>Pezizomycetes</taxon>
        <taxon>Pezizales</taxon>
        <taxon>Morchellaceae</taxon>
        <taxon>Morchella</taxon>
    </lineage>
</organism>
<dbReference type="STRING" id="1392247.A0A3N4KUU0"/>
<keyword evidence="3 6" id="KW-1133">Transmembrane helix</keyword>
<keyword evidence="9" id="KW-1185">Reference proteome</keyword>
<keyword evidence="2 6" id="KW-0812">Transmembrane</keyword>
<feature type="transmembrane region" description="Helical" evidence="6">
    <location>
        <begin position="195"/>
        <end position="220"/>
    </location>
</feature>
<dbReference type="AlphaFoldDB" id="A0A3N4KUU0"/>
<evidence type="ECO:0000256" key="4">
    <source>
        <dbReference type="ARBA" id="ARBA00023136"/>
    </source>
</evidence>
<evidence type="ECO:0000256" key="3">
    <source>
        <dbReference type="ARBA" id="ARBA00022989"/>
    </source>
</evidence>
<feature type="non-terminal residue" evidence="8">
    <location>
        <position position="283"/>
    </location>
</feature>
<evidence type="ECO:0000256" key="1">
    <source>
        <dbReference type="ARBA" id="ARBA00004141"/>
    </source>
</evidence>
<dbReference type="OrthoDB" id="444631at2759"/>
<dbReference type="PANTHER" id="PTHR33048:SF124">
    <property type="entry name" value="INTEGRAL MEMBRANE PROTEIN"/>
    <property type="match status" value="1"/>
</dbReference>
<comment type="similarity">
    <text evidence="5">Belongs to the SAT4 family.</text>
</comment>
<evidence type="ECO:0000256" key="2">
    <source>
        <dbReference type="ARBA" id="ARBA00022692"/>
    </source>
</evidence>
<dbReference type="InterPro" id="IPR052337">
    <property type="entry name" value="SAT4-like"/>
</dbReference>
<evidence type="ECO:0000256" key="6">
    <source>
        <dbReference type="SAM" id="Phobius"/>
    </source>
</evidence>
<proteinExistence type="inferred from homology"/>
<dbReference type="GO" id="GO:0016020">
    <property type="term" value="C:membrane"/>
    <property type="evidence" value="ECO:0007669"/>
    <property type="project" value="UniProtKB-SubCell"/>
</dbReference>
<name>A0A3N4KUU0_9PEZI</name>
<feature type="transmembrane region" description="Helical" evidence="6">
    <location>
        <begin position="114"/>
        <end position="135"/>
    </location>
</feature>
<feature type="transmembrane region" description="Helical" evidence="6">
    <location>
        <begin position="159"/>
        <end position="183"/>
    </location>
</feature>
<dbReference type="PANTHER" id="PTHR33048">
    <property type="entry name" value="PTH11-LIKE INTEGRAL MEMBRANE PROTEIN (AFU_ORTHOLOGUE AFUA_5G11245)"/>
    <property type="match status" value="1"/>
</dbReference>
<dbReference type="Proteomes" id="UP000277580">
    <property type="component" value="Unassembled WGS sequence"/>
</dbReference>
<feature type="transmembrane region" description="Helical" evidence="6">
    <location>
        <begin position="78"/>
        <end position="102"/>
    </location>
</feature>
<evidence type="ECO:0000313" key="9">
    <source>
        <dbReference type="Proteomes" id="UP000277580"/>
    </source>
</evidence>
<dbReference type="InterPro" id="IPR049326">
    <property type="entry name" value="Rhodopsin_dom_fungi"/>
</dbReference>
<sequence length="283" mass="31570">MVVGTNTSMICLAGFFVGLRVFTRYKLTNLGNDDILICVAWVCMSSLRNMGCTDTTKYGLGRHYWDIPPEWHATSWKLAYTFTALYNPTLMMTKTSILTFYLNKLGSEKTFRKVCWVTMGYVICSSTSIFFSNIFQCRPIRGGWDFTVPGRKCINTTPLYYFSGANNLVTDLVLLFLPMPVIWKLRLPLRQKLGLVLVFSMGAFVTGVSIVRLHMVSVAMGSKDLSWTGAVSSTWSAVELNVAIICACTPAFKQFLSWVAPGIMGSSIKKSAYYGSGGLKYHT</sequence>
<protein>
    <recommendedName>
        <fullName evidence="7">Rhodopsin domain-containing protein</fullName>
    </recommendedName>
</protein>
<reference evidence="8 9" key="1">
    <citation type="journal article" date="2018" name="Nat. Ecol. Evol.">
        <title>Pezizomycetes genomes reveal the molecular basis of ectomycorrhizal truffle lifestyle.</title>
        <authorList>
            <person name="Murat C."/>
            <person name="Payen T."/>
            <person name="Noel B."/>
            <person name="Kuo A."/>
            <person name="Morin E."/>
            <person name="Chen J."/>
            <person name="Kohler A."/>
            <person name="Krizsan K."/>
            <person name="Balestrini R."/>
            <person name="Da Silva C."/>
            <person name="Montanini B."/>
            <person name="Hainaut M."/>
            <person name="Levati E."/>
            <person name="Barry K.W."/>
            <person name="Belfiori B."/>
            <person name="Cichocki N."/>
            <person name="Clum A."/>
            <person name="Dockter R.B."/>
            <person name="Fauchery L."/>
            <person name="Guy J."/>
            <person name="Iotti M."/>
            <person name="Le Tacon F."/>
            <person name="Lindquist E.A."/>
            <person name="Lipzen A."/>
            <person name="Malagnac F."/>
            <person name="Mello A."/>
            <person name="Molinier V."/>
            <person name="Miyauchi S."/>
            <person name="Poulain J."/>
            <person name="Riccioni C."/>
            <person name="Rubini A."/>
            <person name="Sitrit Y."/>
            <person name="Splivallo R."/>
            <person name="Traeger S."/>
            <person name="Wang M."/>
            <person name="Zifcakova L."/>
            <person name="Wipf D."/>
            <person name="Zambonelli A."/>
            <person name="Paolocci F."/>
            <person name="Nowrousian M."/>
            <person name="Ottonello S."/>
            <person name="Baldrian P."/>
            <person name="Spatafora J.W."/>
            <person name="Henrissat B."/>
            <person name="Nagy L.G."/>
            <person name="Aury J.M."/>
            <person name="Wincker P."/>
            <person name="Grigoriev I.V."/>
            <person name="Bonfante P."/>
            <person name="Martin F.M."/>
        </authorList>
    </citation>
    <scope>NUCLEOTIDE SEQUENCE [LARGE SCALE GENOMIC DNA]</scope>
    <source>
        <strain evidence="8 9">CCBAS932</strain>
    </source>
</reference>
<feature type="transmembrane region" description="Helical" evidence="6">
    <location>
        <begin position="6"/>
        <end position="23"/>
    </location>
</feature>